<evidence type="ECO:0000313" key="2">
    <source>
        <dbReference type="EMBL" id="MDR4174766.1"/>
    </source>
</evidence>
<geneLocation type="plasmid" evidence="1 4">
    <name>2</name>
</geneLocation>
<dbReference type="Proteomes" id="UP001181533">
    <property type="component" value="Unassembled WGS sequence"/>
</dbReference>
<dbReference type="Proteomes" id="UP000031876">
    <property type="component" value="Plasmid 2"/>
</dbReference>
<geneLocation type="plasmid" evidence="3 5">
    <name>unnamed3</name>
</geneLocation>
<dbReference type="KEGG" id="btw:BF38_5924"/>
<sequence length="138" mass="16254">MKSVKVNSNCSVIIEQHLVESLLRKANLKEGEEVFTIQFNQDYKYILLGYIKQDLYIFLMTNKRMLLHKVNETTGHLMGGLITLDEKKVLIGNMETGVISLPFKEKKHQTFISYLVGVSEDYKSNLFRYRERFKWVKE</sequence>
<dbReference type="EMBL" id="CP009334">
    <property type="protein sequence ID" value="AJG73858.1"/>
    <property type="molecule type" value="Genomic_DNA"/>
</dbReference>
<evidence type="ECO:0000313" key="4">
    <source>
        <dbReference type="Proteomes" id="UP000031876"/>
    </source>
</evidence>
<dbReference type="EMBL" id="VKQN01000001">
    <property type="protein sequence ID" value="MDR4174766.1"/>
    <property type="molecule type" value="Genomic_DNA"/>
</dbReference>
<keyword evidence="3" id="KW-0614">Plasmid</keyword>
<dbReference type="EMBL" id="CP053979">
    <property type="protein sequence ID" value="QKH22645.1"/>
    <property type="molecule type" value="Genomic_DNA"/>
</dbReference>
<dbReference type="RefSeq" id="WP_000843774.1">
    <property type="nucleotide sequence ID" value="NZ_CP009334.1"/>
</dbReference>
<reference evidence="2" key="2">
    <citation type="submission" date="2019-07" db="EMBL/GenBank/DDBJ databases">
        <title>Phylogenomic Reclassification of ATCC Bacillus Strains and Various Taxa within the Genus Bacillus.</title>
        <authorList>
            <person name="Riojas M.A."/>
            <person name="Frank A.M."/>
            <person name="Fenn S.L."/>
            <person name="King S.P."/>
            <person name="Brower S.M."/>
            <person name="Hazbon M.H."/>
        </authorList>
    </citation>
    <scope>NUCLEOTIDE SEQUENCE</scope>
    <source>
        <strain evidence="2">ATCC 35646</strain>
    </source>
</reference>
<dbReference type="AlphaFoldDB" id="A0A0B5NP08"/>
<evidence type="ECO:0000313" key="1">
    <source>
        <dbReference type="EMBL" id="AJG73858.1"/>
    </source>
</evidence>
<protein>
    <submittedName>
        <fullName evidence="3">Uncharacterized protein</fullName>
    </submittedName>
</protein>
<dbReference type="Proteomes" id="UP000501107">
    <property type="component" value="Plasmid unnamed3"/>
</dbReference>
<evidence type="ECO:0000313" key="5">
    <source>
        <dbReference type="Proteomes" id="UP000501107"/>
    </source>
</evidence>
<gene>
    <name evidence="1" type="ORF">BF38_5924</name>
    <name evidence="2" type="ORF">FO599_01290</name>
    <name evidence="3" type="ORF">FOC89_01260</name>
</gene>
<evidence type="ECO:0000313" key="3">
    <source>
        <dbReference type="EMBL" id="QKH22645.1"/>
    </source>
</evidence>
<name>A0A0B5NP08_BACTU</name>
<proteinExistence type="predicted"/>
<reference evidence="3 5" key="3">
    <citation type="submission" date="2020-05" db="EMBL/GenBank/DDBJ databases">
        <title>FDA dAtabase for Regulatory Grade micrObial Sequences (FDA-ARGOS): Supporting development and validation of Infectious Disease Dx tests.</title>
        <authorList>
            <person name="Nelson B."/>
            <person name="Plummer A."/>
            <person name="Tallon L."/>
            <person name="Sadzewicz L."/>
            <person name="Zhao X."/>
            <person name="Vavikolanu K."/>
            <person name="Mehta A."/>
            <person name="Aluvathingal J."/>
            <person name="Nadendla S."/>
            <person name="Myers T."/>
            <person name="Yan Y."/>
            <person name="Sichtig H."/>
        </authorList>
    </citation>
    <scope>NUCLEOTIDE SEQUENCE [LARGE SCALE GENOMIC DNA]</scope>
    <source>
        <strain evidence="3 5">FDAARGOS_795</strain>
        <plasmid evidence="3 5">unnamed3</plasmid>
    </source>
</reference>
<organism evidence="3 5">
    <name type="scientific">Bacillus thuringiensis</name>
    <dbReference type="NCBI Taxonomy" id="1428"/>
    <lineage>
        <taxon>Bacteria</taxon>
        <taxon>Bacillati</taxon>
        <taxon>Bacillota</taxon>
        <taxon>Bacilli</taxon>
        <taxon>Bacillales</taxon>
        <taxon>Bacillaceae</taxon>
        <taxon>Bacillus</taxon>
        <taxon>Bacillus cereus group</taxon>
    </lineage>
</organism>
<accession>A0A0B5NP08</accession>
<reference evidence="1 4" key="1">
    <citation type="journal article" date="2015" name="Genome Announc.">
        <title>Complete genome sequences for 35 biothreat assay-relevant bacillus species.</title>
        <authorList>
            <person name="Johnson S.L."/>
            <person name="Daligault H.E."/>
            <person name="Davenport K.W."/>
            <person name="Jaissle J."/>
            <person name="Frey K.G."/>
            <person name="Ladner J.T."/>
            <person name="Broomall S.M."/>
            <person name="Bishop-Lilly K.A."/>
            <person name="Bruce D.C."/>
            <person name="Gibbons H.S."/>
            <person name="Coyne S.R."/>
            <person name="Lo C.C."/>
            <person name="Meincke L."/>
            <person name="Munk A.C."/>
            <person name="Koroleva G.I."/>
            <person name="Rosenzweig C.N."/>
            <person name="Palacios G.F."/>
            <person name="Redden C.L."/>
            <person name="Minogue T.D."/>
            <person name="Chain P.S."/>
        </authorList>
    </citation>
    <scope>NUCLEOTIDE SEQUENCE [LARGE SCALE GENOMIC DNA]</scope>
    <source>
        <strain evidence="1 4">HD1011</strain>
        <plasmid evidence="1 4">2</plasmid>
    </source>
</reference>